<name>A0ABD3QS94_9STRA</name>
<evidence type="ECO:0000313" key="8">
    <source>
        <dbReference type="EMBL" id="KAL3803260.1"/>
    </source>
</evidence>
<dbReference type="PANTHER" id="PTHR15944">
    <property type="entry name" value="FARNESYLCYSTEINE LYASE"/>
    <property type="match status" value="1"/>
</dbReference>
<dbReference type="Proteomes" id="UP001530315">
    <property type="component" value="Unassembled WGS sequence"/>
</dbReference>
<dbReference type="AlphaFoldDB" id="A0ABD3QS94"/>
<gene>
    <name evidence="8" type="ORF">ACHAW5_011232</name>
</gene>
<feature type="domain" description="Prenylcysteine lyase" evidence="7">
    <location>
        <begin position="455"/>
        <end position="613"/>
    </location>
</feature>
<keyword evidence="4" id="KW-0560">Oxidoreductase</keyword>
<feature type="region of interest" description="Disordered" evidence="6">
    <location>
        <begin position="415"/>
        <end position="449"/>
    </location>
</feature>
<evidence type="ECO:0000256" key="3">
    <source>
        <dbReference type="ARBA" id="ARBA00022827"/>
    </source>
</evidence>
<keyword evidence="3" id="KW-0274">FAD</keyword>
<organism evidence="8 9">
    <name type="scientific">Stephanodiscus triporus</name>
    <dbReference type="NCBI Taxonomy" id="2934178"/>
    <lineage>
        <taxon>Eukaryota</taxon>
        <taxon>Sar</taxon>
        <taxon>Stramenopiles</taxon>
        <taxon>Ochrophyta</taxon>
        <taxon>Bacillariophyta</taxon>
        <taxon>Coscinodiscophyceae</taxon>
        <taxon>Thalassiosirophycidae</taxon>
        <taxon>Stephanodiscales</taxon>
        <taxon>Stephanodiscaceae</taxon>
        <taxon>Stephanodiscus</taxon>
    </lineage>
</organism>
<evidence type="ECO:0000256" key="2">
    <source>
        <dbReference type="ARBA" id="ARBA00022630"/>
    </source>
</evidence>
<accession>A0ABD3QS94</accession>
<dbReference type="EMBL" id="JALLAZ020000122">
    <property type="protein sequence ID" value="KAL3803260.1"/>
    <property type="molecule type" value="Genomic_DNA"/>
</dbReference>
<dbReference type="GO" id="GO:0016491">
    <property type="term" value="F:oxidoreductase activity"/>
    <property type="evidence" value="ECO:0007669"/>
    <property type="project" value="UniProtKB-KW"/>
</dbReference>
<dbReference type="InterPro" id="IPR017046">
    <property type="entry name" value="Prenylcysteine_Oxase1"/>
</dbReference>
<keyword evidence="5" id="KW-0325">Glycoprotein</keyword>
<evidence type="ECO:0000256" key="6">
    <source>
        <dbReference type="SAM" id="MobiDB-lite"/>
    </source>
</evidence>
<dbReference type="Pfam" id="PF07156">
    <property type="entry name" value="Prenylcys_lyase"/>
    <property type="match status" value="2"/>
</dbReference>
<protein>
    <recommendedName>
        <fullName evidence="7">Prenylcysteine lyase domain-containing protein</fullName>
    </recommendedName>
</protein>
<keyword evidence="9" id="KW-1185">Reference proteome</keyword>
<evidence type="ECO:0000313" key="9">
    <source>
        <dbReference type="Proteomes" id="UP001530315"/>
    </source>
</evidence>
<proteinExistence type="predicted"/>
<evidence type="ECO:0000259" key="7">
    <source>
        <dbReference type="Pfam" id="PF07156"/>
    </source>
</evidence>
<comment type="cofactor">
    <cofactor evidence="1">
        <name>FAD</name>
        <dbReference type="ChEBI" id="CHEBI:57692"/>
    </cofactor>
</comment>
<comment type="caution">
    <text evidence="8">The sequence shown here is derived from an EMBL/GenBank/DDBJ whole genome shotgun (WGS) entry which is preliminary data.</text>
</comment>
<evidence type="ECO:0000256" key="5">
    <source>
        <dbReference type="ARBA" id="ARBA00023180"/>
    </source>
</evidence>
<feature type="domain" description="Prenylcysteine lyase" evidence="7">
    <location>
        <begin position="273"/>
        <end position="394"/>
    </location>
</feature>
<keyword evidence="2" id="KW-0285">Flavoprotein</keyword>
<dbReference type="PANTHER" id="PTHR15944:SF0">
    <property type="entry name" value="PRENYLCYSTEINE LYASE DOMAIN-CONTAINING PROTEIN"/>
    <property type="match status" value="1"/>
</dbReference>
<feature type="region of interest" description="Disordered" evidence="6">
    <location>
        <begin position="102"/>
        <end position="137"/>
    </location>
</feature>
<feature type="region of interest" description="Disordered" evidence="6">
    <location>
        <begin position="16"/>
        <end position="64"/>
    </location>
</feature>
<sequence length="628" mass="67395">MIAVTRDCLLDEIVVYDVSPPPGGGPGDRPPGAGGATPGEDGRRGSGVGGSSDPRPGDWQGSRVASVMLGGGGAVVELGASIVYEGNRLVVEMMDGDPSFLRRADPTGMSLGGHDDQNDYDDYDEKGDGKRKRGPSGFGIYHGDGEWLLNTSRFSRYYPSFLGSTLESLYLLWRYGLDLFRIRRAVRLAVTSFDAIYAALDDTEHEVTYFDGPMEIWRAMGLSGPALSSFHDYLDGLGLRRDATMESNGGDGGGGPAGWWDWRRWIPGTGCLRSELLSAIALNTYNQDLYQMNGLVGLVSYAPAGGEIFSVEGGNHLLMESALRQARKTYESSSCEPSRRRVQRHQKKVTTVVASEDSLELFEDDDDAPGSGKKSLGKYDVVILAAPLQQCRIRFLVESPMGLDDAVLHDMPLGGIEENLDSEGMTSSSSSLSSSSSASNEHGHRSFASILPPSATAPYTSVVTTLVSNATLNSSHFGLRGDELLPRSVLVSERGKALEGITTLTILSHKRGLIKTFSSETLSTDKRNALFGANHVVEYVQVWGGRYGGATPSFGGGRNSESLPFLLYDGAKHWGKGDGPALYYVNAIESAVAAIEISAIGAKSTAKLVARRLGLTSPIDIDKDHEEL</sequence>
<evidence type="ECO:0000256" key="1">
    <source>
        <dbReference type="ARBA" id="ARBA00001974"/>
    </source>
</evidence>
<reference evidence="8 9" key="1">
    <citation type="submission" date="2024-10" db="EMBL/GenBank/DDBJ databases">
        <title>Updated reference genomes for cyclostephanoid diatoms.</title>
        <authorList>
            <person name="Roberts W.R."/>
            <person name="Alverson A.J."/>
        </authorList>
    </citation>
    <scope>NUCLEOTIDE SEQUENCE [LARGE SCALE GENOMIC DNA]</scope>
    <source>
        <strain evidence="8 9">AJA276-08</strain>
    </source>
</reference>
<dbReference type="InterPro" id="IPR010795">
    <property type="entry name" value="Prenylcys_lyase"/>
</dbReference>
<evidence type="ECO:0000256" key="4">
    <source>
        <dbReference type="ARBA" id="ARBA00023002"/>
    </source>
</evidence>
<feature type="compositionally biased region" description="Low complexity" evidence="6">
    <location>
        <begin position="427"/>
        <end position="439"/>
    </location>
</feature>